<protein>
    <submittedName>
        <fullName evidence="2">GNAT family N-acetyltransferase</fullName>
    </submittedName>
</protein>
<dbReference type="PROSITE" id="PS51186">
    <property type="entry name" value="GNAT"/>
    <property type="match status" value="1"/>
</dbReference>
<dbReference type="EMBL" id="LORN02000015">
    <property type="protein sequence ID" value="PNN21626.1"/>
    <property type="molecule type" value="Genomic_DNA"/>
</dbReference>
<dbReference type="AlphaFoldDB" id="A0A2K0A9D4"/>
<feature type="domain" description="N-acetyltransferase" evidence="1">
    <location>
        <begin position="2"/>
        <end position="163"/>
    </location>
</feature>
<keyword evidence="2" id="KW-0808">Transferase</keyword>
<name>A0A2K0A9D4_STAHA</name>
<evidence type="ECO:0000259" key="1">
    <source>
        <dbReference type="PROSITE" id="PS51186"/>
    </source>
</evidence>
<evidence type="ECO:0000313" key="3">
    <source>
        <dbReference type="Proteomes" id="UP000053523"/>
    </source>
</evidence>
<accession>A0A2K0A9D4</accession>
<reference evidence="2 3" key="1">
    <citation type="submission" date="2017-12" db="EMBL/GenBank/DDBJ databases">
        <title>FDA dAtabase for Regulatory Grade micrObial Sequences (FDA-ARGOS): Supporting development and validation of Infectious Disease Dx tests.</title>
        <authorList>
            <person name="Hoffmann M."/>
            <person name="Allard M."/>
            <person name="Evans P."/>
            <person name="Brown E."/>
            <person name="Tallon L."/>
            <person name="Sadzewicz L."/>
            <person name="Sengamalay N."/>
            <person name="Ott S."/>
            <person name="Godinez A."/>
            <person name="Nagaraj S."/>
            <person name="Vavikolanu K."/>
            <person name="Aluvathingal J."/>
            <person name="Nadendla S."/>
            <person name="Sichtig H."/>
        </authorList>
    </citation>
    <scope>NUCLEOTIDE SEQUENCE [LARGE SCALE GENOMIC DNA]</scope>
    <source>
        <strain evidence="2 3">FDAARGOS_148</strain>
    </source>
</reference>
<dbReference type="GO" id="GO:0016747">
    <property type="term" value="F:acyltransferase activity, transferring groups other than amino-acyl groups"/>
    <property type="evidence" value="ECO:0007669"/>
    <property type="project" value="InterPro"/>
</dbReference>
<proteinExistence type="predicted"/>
<organism evidence="2 3">
    <name type="scientific">Staphylococcus haemolyticus</name>
    <dbReference type="NCBI Taxonomy" id="1283"/>
    <lineage>
        <taxon>Bacteria</taxon>
        <taxon>Bacillati</taxon>
        <taxon>Bacillota</taxon>
        <taxon>Bacilli</taxon>
        <taxon>Bacillales</taxon>
        <taxon>Staphylococcaceae</taxon>
        <taxon>Staphylococcus</taxon>
    </lineage>
</organism>
<comment type="caution">
    <text evidence="2">The sequence shown here is derived from an EMBL/GenBank/DDBJ whole genome shotgun (WGS) entry which is preliminary data.</text>
</comment>
<dbReference type="InterPro" id="IPR000182">
    <property type="entry name" value="GNAT_dom"/>
</dbReference>
<sequence length="163" mass="18822">MTNIRILNQNDLDHYTQLLFSNTHTYSWDKVYLENLSNEDLKQMLSDEDEFCNIIGAFKDDKLVACVTLRQLKQVGSSHKAMIENLFLLDKKDESTILNLMQFAIDHAKSRNIEKLMTCVTSNNISGKIFFSSIGFETLGLEPKSSKIGDEYFDVHWLLYDIV</sequence>
<dbReference type="InterPro" id="IPR016181">
    <property type="entry name" value="Acyl_CoA_acyltransferase"/>
</dbReference>
<dbReference type="Pfam" id="PF13420">
    <property type="entry name" value="Acetyltransf_4"/>
    <property type="match status" value="1"/>
</dbReference>
<gene>
    <name evidence="2" type="ORF">AL503_012885</name>
</gene>
<dbReference type="Proteomes" id="UP000053523">
    <property type="component" value="Unassembled WGS sequence"/>
</dbReference>
<dbReference type="SUPFAM" id="SSF55729">
    <property type="entry name" value="Acyl-CoA N-acyltransferases (Nat)"/>
    <property type="match status" value="1"/>
</dbReference>
<dbReference type="RefSeq" id="WP_016931014.1">
    <property type="nucleotide sequence ID" value="NZ_CAJCFW010000001.1"/>
</dbReference>
<dbReference type="Gene3D" id="3.40.630.30">
    <property type="match status" value="1"/>
</dbReference>
<evidence type="ECO:0000313" key="2">
    <source>
        <dbReference type="EMBL" id="PNN21626.1"/>
    </source>
</evidence>